<dbReference type="EMBL" id="CP103166">
    <property type="protein sequence ID" value="UVQ95535.1"/>
    <property type="molecule type" value="Genomic_DNA"/>
</dbReference>
<evidence type="ECO:0000313" key="5">
    <source>
        <dbReference type="Proteomes" id="UP000283512"/>
    </source>
</evidence>
<dbReference type="GO" id="GO:0016747">
    <property type="term" value="F:acyltransferase activity, transferring groups other than amino-acyl groups"/>
    <property type="evidence" value="ECO:0007669"/>
    <property type="project" value="InterPro"/>
</dbReference>
<protein>
    <submittedName>
        <fullName evidence="3 4">N-acetyltransferase</fullName>
    </submittedName>
</protein>
<sequence>MDKIVSIEQLQELIINIRNLRKGFLTNFYLDKFKHSIWIEKGALFYILIDETLFFLKKDIGFSNLFYCSTIVENLSRSLHLLLSSYSETRFMIDAVGTSEQCQTIQTMLSNCQFNEYNKLIRMSRMTPQDDTFVLNDKVEIGSIEDANQVRELLLMNFDIKCEQIPYQEEIDQYAKDKRILVYKENSEVYGFVIFESNRSTHYLRYWFVHPEHRDKKIGSMLLNRFFYEGNNTRRQLFWVITNNENAIKRYRHYGFQEEDLYDIVLSNK</sequence>
<evidence type="ECO:0000313" key="6">
    <source>
        <dbReference type="Proteomes" id="UP000284431"/>
    </source>
</evidence>
<dbReference type="RefSeq" id="WP_122134530.1">
    <property type="nucleotide sequence ID" value="NZ_CAXSLD010000005.1"/>
</dbReference>
<keyword evidence="3" id="KW-0808">Transferase</keyword>
<evidence type="ECO:0000313" key="3">
    <source>
        <dbReference type="EMBL" id="RHH94020.1"/>
    </source>
</evidence>
<dbReference type="SUPFAM" id="SSF55729">
    <property type="entry name" value="Acyl-CoA N-acyltransferases (Nat)"/>
    <property type="match status" value="1"/>
</dbReference>
<dbReference type="EMBL" id="QRKD01000002">
    <property type="protein sequence ID" value="RHH94020.1"/>
    <property type="molecule type" value="Genomic_DNA"/>
</dbReference>
<dbReference type="InterPro" id="IPR000182">
    <property type="entry name" value="GNAT_dom"/>
</dbReference>
<dbReference type="InterPro" id="IPR016181">
    <property type="entry name" value="Acyl_CoA_acyltransferase"/>
</dbReference>
<dbReference type="Gene3D" id="3.40.630.30">
    <property type="match status" value="1"/>
</dbReference>
<reference evidence="5 6" key="1">
    <citation type="submission" date="2018-08" db="EMBL/GenBank/DDBJ databases">
        <title>A genome reference for cultivated species of the human gut microbiota.</title>
        <authorList>
            <person name="Zou Y."/>
            <person name="Xue W."/>
            <person name="Luo G."/>
        </authorList>
    </citation>
    <scope>NUCLEOTIDE SEQUENCE [LARGE SCALE GENOMIC DNA]</scope>
    <source>
        <strain evidence="3 5">AM16-49B</strain>
        <strain evidence="2 6">OF02-6LB</strain>
    </source>
</reference>
<dbReference type="AlphaFoldDB" id="A0A414Z2A4"/>
<accession>A0A414Z2A4</accession>
<dbReference type="Proteomes" id="UP001060260">
    <property type="component" value="Chromosome"/>
</dbReference>
<evidence type="ECO:0000259" key="1">
    <source>
        <dbReference type="PROSITE" id="PS51186"/>
    </source>
</evidence>
<evidence type="ECO:0000313" key="2">
    <source>
        <dbReference type="EMBL" id="RGY24622.1"/>
    </source>
</evidence>
<feature type="domain" description="N-acetyltransferase" evidence="1">
    <location>
        <begin position="137"/>
        <end position="269"/>
    </location>
</feature>
<name>A0A414Z2A4_9BACE</name>
<evidence type="ECO:0000313" key="4">
    <source>
        <dbReference type="EMBL" id="UVQ95535.1"/>
    </source>
</evidence>
<gene>
    <name evidence="3" type="ORF">DW190_04935</name>
    <name evidence="2" type="ORF">DXA49_12795</name>
    <name evidence="4" type="ORF">NXW23_14300</name>
</gene>
<dbReference type="PROSITE" id="PS51186">
    <property type="entry name" value="GNAT"/>
    <property type="match status" value="1"/>
</dbReference>
<proteinExistence type="predicted"/>
<dbReference type="Proteomes" id="UP000284431">
    <property type="component" value="Unassembled WGS sequence"/>
</dbReference>
<reference evidence="4" key="2">
    <citation type="submission" date="2022-08" db="EMBL/GenBank/DDBJ databases">
        <title>Genome Sequencing of Bacteroides fragilis Group Isolates with Nanopore Technology.</title>
        <authorList>
            <person name="Tisza M.J."/>
            <person name="Smith D."/>
            <person name="Dekker J.P."/>
        </authorList>
    </citation>
    <scope>NUCLEOTIDE SEQUENCE</scope>
    <source>
        <strain evidence="4">BFG-474</strain>
    </source>
</reference>
<dbReference type="CDD" id="cd04301">
    <property type="entry name" value="NAT_SF"/>
    <property type="match status" value="1"/>
</dbReference>
<dbReference type="Proteomes" id="UP000283512">
    <property type="component" value="Unassembled WGS sequence"/>
</dbReference>
<dbReference type="Pfam" id="PF00583">
    <property type="entry name" value="Acetyltransf_1"/>
    <property type="match status" value="1"/>
</dbReference>
<organism evidence="3 5">
    <name type="scientific">Bacteroides caccae</name>
    <dbReference type="NCBI Taxonomy" id="47678"/>
    <lineage>
        <taxon>Bacteria</taxon>
        <taxon>Pseudomonadati</taxon>
        <taxon>Bacteroidota</taxon>
        <taxon>Bacteroidia</taxon>
        <taxon>Bacteroidales</taxon>
        <taxon>Bacteroidaceae</taxon>
        <taxon>Bacteroides</taxon>
    </lineage>
</organism>
<dbReference type="EMBL" id="QSCS01000020">
    <property type="protein sequence ID" value="RGY24622.1"/>
    <property type="molecule type" value="Genomic_DNA"/>
</dbReference>